<name>A0ABQ8KQN3_9APHY</name>
<dbReference type="RefSeq" id="XP_047782402.1">
    <property type="nucleotide sequence ID" value="XM_047918508.1"/>
</dbReference>
<comment type="caution">
    <text evidence="1">The sequence shown here is derived from an EMBL/GenBank/DDBJ whole genome shotgun (WGS) entry which is preliminary data.</text>
</comment>
<reference evidence="1 2" key="1">
    <citation type="journal article" date="2021" name="Environ. Microbiol.">
        <title>Gene family expansions and transcriptome signatures uncover fungal adaptations to wood decay.</title>
        <authorList>
            <person name="Hage H."/>
            <person name="Miyauchi S."/>
            <person name="Viragh M."/>
            <person name="Drula E."/>
            <person name="Min B."/>
            <person name="Chaduli D."/>
            <person name="Navarro D."/>
            <person name="Favel A."/>
            <person name="Norest M."/>
            <person name="Lesage-Meessen L."/>
            <person name="Balint B."/>
            <person name="Merenyi Z."/>
            <person name="de Eugenio L."/>
            <person name="Morin E."/>
            <person name="Martinez A.T."/>
            <person name="Baldrian P."/>
            <person name="Stursova M."/>
            <person name="Martinez M.J."/>
            <person name="Novotny C."/>
            <person name="Magnuson J.K."/>
            <person name="Spatafora J.W."/>
            <person name="Maurice S."/>
            <person name="Pangilinan J."/>
            <person name="Andreopoulos W."/>
            <person name="LaButti K."/>
            <person name="Hundley H."/>
            <person name="Na H."/>
            <person name="Kuo A."/>
            <person name="Barry K."/>
            <person name="Lipzen A."/>
            <person name="Henrissat B."/>
            <person name="Riley R."/>
            <person name="Ahrendt S."/>
            <person name="Nagy L.G."/>
            <person name="Grigoriev I.V."/>
            <person name="Martin F."/>
            <person name="Rosso M.N."/>
        </authorList>
    </citation>
    <scope>NUCLEOTIDE SEQUENCE [LARGE SCALE GENOMIC DNA]</scope>
    <source>
        <strain evidence="1 2">CIRM-BRFM 1785</strain>
    </source>
</reference>
<keyword evidence="2" id="KW-1185">Reference proteome</keyword>
<evidence type="ECO:0000313" key="2">
    <source>
        <dbReference type="Proteomes" id="UP000814176"/>
    </source>
</evidence>
<dbReference type="Proteomes" id="UP000814176">
    <property type="component" value="Unassembled WGS sequence"/>
</dbReference>
<dbReference type="GeneID" id="71999240"/>
<evidence type="ECO:0000313" key="1">
    <source>
        <dbReference type="EMBL" id="KAH9840936.1"/>
    </source>
</evidence>
<proteinExistence type="predicted"/>
<protein>
    <recommendedName>
        <fullName evidence="3">Secreted protein</fullName>
    </recommendedName>
</protein>
<sequence>MTWKPRRLGSRSLLYWPAVTMPHATLGTDIPESRHSTRLMAPGVLRYILIMSRTHLNFSEAALSSAKGARRTGAPLRCES</sequence>
<dbReference type="EMBL" id="JADCUA010000004">
    <property type="protein sequence ID" value="KAH9840936.1"/>
    <property type="molecule type" value="Genomic_DNA"/>
</dbReference>
<accession>A0ABQ8KQN3</accession>
<gene>
    <name evidence="1" type="ORF">C8Q71DRAFT_431732</name>
</gene>
<evidence type="ECO:0008006" key="3">
    <source>
        <dbReference type="Google" id="ProtNLM"/>
    </source>
</evidence>
<organism evidence="1 2">
    <name type="scientific">Rhodofomes roseus</name>
    <dbReference type="NCBI Taxonomy" id="34475"/>
    <lineage>
        <taxon>Eukaryota</taxon>
        <taxon>Fungi</taxon>
        <taxon>Dikarya</taxon>
        <taxon>Basidiomycota</taxon>
        <taxon>Agaricomycotina</taxon>
        <taxon>Agaricomycetes</taxon>
        <taxon>Polyporales</taxon>
        <taxon>Rhodofomes</taxon>
    </lineage>
</organism>